<gene>
    <name evidence="2" type="ORF">SORBI_3006G103500</name>
</gene>
<name>A0A1B6PLA4_SORBI</name>
<dbReference type="Proteomes" id="UP000000768">
    <property type="component" value="Chromosome 6"/>
</dbReference>
<dbReference type="EMBL" id="CM000765">
    <property type="protein sequence ID" value="KXG26447.1"/>
    <property type="molecule type" value="Genomic_DNA"/>
</dbReference>
<dbReference type="PANTHER" id="PTHR33075">
    <property type="entry name" value="OS02G0499800 PROTEIN"/>
    <property type="match status" value="1"/>
</dbReference>
<dbReference type="AlphaFoldDB" id="A0A1B6PLA4"/>
<dbReference type="InParanoid" id="A0A1B6PLA4"/>
<dbReference type="PANTHER" id="PTHR33075:SF9">
    <property type="entry name" value="DUF4283 DOMAIN-CONTAINING PROTEIN"/>
    <property type="match status" value="1"/>
</dbReference>
<sequence>MVPSDWANFFGSLLMSPEHFEKAKCLIQSKALTSCISDCVGINFFLPSKCPAKNAISCPNMLINKGLSSAVDNSGTSSAEPGISSVSKKIKSKKVLVEMEVRRSPRIKTLNKGFKKSTCPDKFCVGCSSKPPHLTSKAIRELSSSMCDIDAALVTDAALNKKLKTGIPGNSKTEVKKTNNKKKKLPAPLESDHPEEDDKSTHEDED</sequence>
<evidence type="ECO:0000256" key="1">
    <source>
        <dbReference type="SAM" id="MobiDB-lite"/>
    </source>
</evidence>
<protein>
    <submittedName>
        <fullName evidence="2">Uncharacterized protein</fullName>
    </submittedName>
</protein>
<proteinExistence type="predicted"/>
<accession>A0A1B6PLA4</accession>
<feature type="region of interest" description="Disordered" evidence="1">
    <location>
        <begin position="164"/>
        <end position="206"/>
    </location>
</feature>
<reference evidence="2 3" key="1">
    <citation type="journal article" date="2009" name="Nature">
        <title>The Sorghum bicolor genome and the diversification of grasses.</title>
        <authorList>
            <person name="Paterson A.H."/>
            <person name="Bowers J.E."/>
            <person name="Bruggmann R."/>
            <person name="Dubchak I."/>
            <person name="Grimwood J."/>
            <person name="Gundlach H."/>
            <person name="Haberer G."/>
            <person name="Hellsten U."/>
            <person name="Mitros T."/>
            <person name="Poliakov A."/>
            <person name="Schmutz J."/>
            <person name="Spannagl M."/>
            <person name="Tang H."/>
            <person name="Wang X."/>
            <person name="Wicker T."/>
            <person name="Bharti A.K."/>
            <person name="Chapman J."/>
            <person name="Feltus F.A."/>
            <person name="Gowik U."/>
            <person name="Grigoriev I.V."/>
            <person name="Lyons E."/>
            <person name="Maher C.A."/>
            <person name="Martis M."/>
            <person name="Narechania A."/>
            <person name="Otillar R.P."/>
            <person name="Penning B.W."/>
            <person name="Salamov A.A."/>
            <person name="Wang Y."/>
            <person name="Zhang L."/>
            <person name="Carpita N.C."/>
            <person name="Freeling M."/>
            <person name="Gingle A.R."/>
            <person name="Hash C.T."/>
            <person name="Keller B."/>
            <person name="Klein P."/>
            <person name="Kresovich S."/>
            <person name="McCann M.C."/>
            <person name="Ming R."/>
            <person name="Peterson D.G."/>
            <person name="Mehboob-ur-Rahman"/>
            <person name="Ware D."/>
            <person name="Westhoff P."/>
            <person name="Mayer K.F."/>
            <person name="Messing J."/>
            <person name="Rokhsar D.S."/>
        </authorList>
    </citation>
    <scope>NUCLEOTIDE SEQUENCE [LARGE SCALE GENOMIC DNA]</scope>
    <source>
        <strain evidence="3">cv. BTx623</strain>
    </source>
</reference>
<keyword evidence="3" id="KW-1185">Reference proteome</keyword>
<evidence type="ECO:0000313" key="3">
    <source>
        <dbReference type="Proteomes" id="UP000000768"/>
    </source>
</evidence>
<organism evidence="2 3">
    <name type="scientific">Sorghum bicolor</name>
    <name type="common">Sorghum</name>
    <name type="synonym">Sorghum vulgare</name>
    <dbReference type="NCBI Taxonomy" id="4558"/>
    <lineage>
        <taxon>Eukaryota</taxon>
        <taxon>Viridiplantae</taxon>
        <taxon>Streptophyta</taxon>
        <taxon>Embryophyta</taxon>
        <taxon>Tracheophyta</taxon>
        <taxon>Spermatophyta</taxon>
        <taxon>Magnoliopsida</taxon>
        <taxon>Liliopsida</taxon>
        <taxon>Poales</taxon>
        <taxon>Poaceae</taxon>
        <taxon>PACMAD clade</taxon>
        <taxon>Panicoideae</taxon>
        <taxon>Andropogonodae</taxon>
        <taxon>Andropogoneae</taxon>
        <taxon>Sorghinae</taxon>
        <taxon>Sorghum</taxon>
    </lineage>
</organism>
<evidence type="ECO:0000313" key="2">
    <source>
        <dbReference type="EMBL" id="KXG26447.1"/>
    </source>
</evidence>
<reference evidence="3" key="2">
    <citation type="journal article" date="2018" name="Plant J.">
        <title>The Sorghum bicolor reference genome: improved assembly, gene annotations, a transcriptome atlas, and signatures of genome organization.</title>
        <authorList>
            <person name="McCormick R.F."/>
            <person name="Truong S.K."/>
            <person name="Sreedasyam A."/>
            <person name="Jenkins J."/>
            <person name="Shu S."/>
            <person name="Sims D."/>
            <person name="Kennedy M."/>
            <person name="Amirebrahimi M."/>
            <person name="Weers B.D."/>
            <person name="McKinley B."/>
            <person name="Mattison A."/>
            <person name="Morishige D.T."/>
            <person name="Grimwood J."/>
            <person name="Schmutz J."/>
            <person name="Mullet J.E."/>
        </authorList>
    </citation>
    <scope>NUCLEOTIDE SEQUENCE [LARGE SCALE GENOMIC DNA]</scope>
    <source>
        <strain evidence="3">cv. BTx623</strain>
    </source>
</reference>
<dbReference type="Gramene" id="KXG26447">
    <property type="protein sequence ID" value="KXG26447"/>
    <property type="gene ID" value="SORBI_3006G103500"/>
</dbReference>